<organism evidence="2">
    <name type="scientific">Myoviridae sp. ctCo31</name>
    <dbReference type="NCBI Taxonomy" id="2825053"/>
    <lineage>
        <taxon>Viruses</taxon>
        <taxon>Duplodnaviria</taxon>
        <taxon>Heunggongvirae</taxon>
        <taxon>Uroviricota</taxon>
        <taxon>Caudoviricetes</taxon>
    </lineage>
</organism>
<sequence length="43" mass="5051">MVLNIPNPMVQILRITILLLKYILFLVINYQKSIQGLLKHVFV</sequence>
<reference evidence="2" key="1">
    <citation type="journal article" date="2021" name="Proc. Natl. Acad. Sci. U.S.A.">
        <title>A Catalog of Tens of Thousands of Viruses from Human Metagenomes Reveals Hidden Associations with Chronic Diseases.</title>
        <authorList>
            <person name="Tisza M.J."/>
            <person name="Buck C.B."/>
        </authorList>
    </citation>
    <scope>NUCLEOTIDE SEQUENCE</scope>
    <source>
        <strain evidence="2">CtCo31</strain>
    </source>
</reference>
<proteinExistence type="predicted"/>
<feature type="transmembrane region" description="Helical" evidence="1">
    <location>
        <begin position="12"/>
        <end position="30"/>
    </location>
</feature>
<keyword evidence="1" id="KW-0812">Transmembrane</keyword>
<keyword evidence="1" id="KW-0472">Membrane</keyword>
<keyword evidence="1" id="KW-1133">Transmembrane helix</keyword>
<accession>A0A8S5UM81</accession>
<name>A0A8S5UM81_9CAUD</name>
<protein>
    <submittedName>
        <fullName evidence="2">Uncharacterized protein</fullName>
    </submittedName>
</protein>
<evidence type="ECO:0000313" key="2">
    <source>
        <dbReference type="EMBL" id="DAF95583.1"/>
    </source>
</evidence>
<evidence type="ECO:0000256" key="1">
    <source>
        <dbReference type="SAM" id="Phobius"/>
    </source>
</evidence>
<dbReference type="EMBL" id="BK016109">
    <property type="protein sequence ID" value="DAF95583.1"/>
    <property type="molecule type" value="Genomic_DNA"/>
</dbReference>